<feature type="non-terminal residue" evidence="1">
    <location>
        <position position="1"/>
    </location>
</feature>
<sequence>IMMDVVSLNEEWPTGIAFPVKEVLQDGDEIFPVQLYDWGDVENRVTPLVLNVIEKAFENIKCPQMLTSLN</sequence>
<organism evidence="1">
    <name type="scientific">marine sediment metagenome</name>
    <dbReference type="NCBI Taxonomy" id="412755"/>
    <lineage>
        <taxon>unclassified sequences</taxon>
        <taxon>metagenomes</taxon>
        <taxon>ecological metagenomes</taxon>
    </lineage>
</organism>
<protein>
    <submittedName>
        <fullName evidence="1">Uncharacterized protein</fullName>
    </submittedName>
</protein>
<dbReference type="EMBL" id="BARS01016372">
    <property type="protein sequence ID" value="GAF86786.1"/>
    <property type="molecule type" value="Genomic_DNA"/>
</dbReference>
<name>X0THM4_9ZZZZ</name>
<gene>
    <name evidence="1" type="ORF">S01H1_26948</name>
</gene>
<reference evidence="1" key="1">
    <citation type="journal article" date="2014" name="Front. Microbiol.">
        <title>High frequency of phylogenetically diverse reductive dehalogenase-homologous genes in deep subseafloor sedimentary metagenomes.</title>
        <authorList>
            <person name="Kawai M."/>
            <person name="Futagami T."/>
            <person name="Toyoda A."/>
            <person name="Takaki Y."/>
            <person name="Nishi S."/>
            <person name="Hori S."/>
            <person name="Arai W."/>
            <person name="Tsubouchi T."/>
            <person name="Morono Y."/>
            <person name="Uchiyama I."/>
            <person name="Ito T."/>
            <person name="Fujiyama A."/>
            <person name="Inagaki F."/>
            <person name="Takami H."/>
        </authorList>
    </citation>
    <scope>NUCLEOTIDE SEQUENCE</scope>
    <source>
        <strain evidence="1">Expedition CK06-06</strain>
    </source>
</reference>
<dbReference type="AlphaFoldDB" id="X0THM4"/>
<evidence type="ECO:0000313" key="1">
    <source>
        <dbReference type="EMBL" id="GAF86786.1"/>
    </source>
</evidence>
<proteinExistence type="predicted"/>
<comment type="caution">
    <text evidence="1">The sequence shown here is derived from an EMBL/GenBank/DDBJ whole genome shotgun (WGS) entry which is preliminary data.</text>
</comment>
<accession>X0THM4</accession>